<keyword evidence="2" id="KW-0479">Metal-binding</keyword>
<dbReference type="KEGG" id="fsa:C5Q98_03465"/>
<dbReference type="PANTHER" id="PTHR11472:SF34">
    <property type="entry name" value="REGULATOR OF TELOMERE ELONGATION HELICASE 1"/>
    <property type="match status" value="1"/>
</dbReference>
<dbReference type="GO" id="GO:0006281">
    <property type="term" value="P:DNA repair"/>
    <property type="evidence" value="ECO:0007669"/>
    <property type="project" value="UniProtKB-KW"/>
</dbReference>
<keyword evidence="1" id="KW-0004">4Fe-4S</keyword>
<evidence type="ECO:0000256" key="13">
    <source>
        <dbReference type="ARBA" id="ARBA00038058"/>
    </source>
</evidence>
<dbReference type="GO" id="GO:0003677">
    <property type="term" value="F:DNA binding"/>
    <property type="evidence" value="ECO:0007669"/>
    <property type="project" value="UniProtKB-KW"/>
</dbReference>
<dbReference type="InterPro" id="IPR045028">
    <property type="entry name" value="DinG/Rad3-like"/>
</dbReference>
<dbReference type="Gene3D" id="1.10.30.20">
    <property type="entry name" value="Bacterial XPD DNA helicase, FeS cluster domain"/>
    <property type="match status" value="1"/>
</dbReference>
<dbReference type="InterPro" id="IPR014001">
    <property type="entry name" value="Helicase_ATP-bd"/>
</dbReference>
<keyword evidence="6" id="KW-0347">Helicase</keyword>
<dbReference type="GO" id="GO:0005524">
    <property type="term" value="F:ATP binding"/>
    <property type="evidence" value="ECO:0007669"/>
    <property type="project" value="UniProtKB-KW"/>
</dbReference>
<dbReference type="OrthoDB" id="9765586at2"/>
<dbReference type="InterPro" id="IPR010614">
    <property type="entry name" value="RAD3-like_helicase_DEAD"/>
</dbReference>
<keyword evidence="10" id="KW-0238">DNA-binding</keyword>
<comment type="similarity">
    <text evidence="13">Belongs to the helicase family. DinG subfamily.</text>
</comment>
<keyword evidence="4" id="KW-0227">DNA damage</keyword>
<evidence type="ECO:0000256" key="4">
    <source>
        <dbReference type="ARBA" id="ARBA00022763"/>
    </source>
</evidence>
<evidence type="ECO:0000256" key="5">
    <source>
        <dbReference type="ARBA" id="ARBA00022801"/>
    </source>
</evidence>
<evidence type="ECO:0000256" key="9">
    <source>
        <dbReference type="ARBA" id="ARBA00023014"/>
    </source>
</evidence>
<dbReference type="SMART" id="SM00487">
    <property type="entry name" value="DEXDc"/>
    <property type="match status" value="1"/>
</dbReference>
<keyword evidence="11" id="KW-0234">DNA repair</keyword>
<evidence type="ECO:0000256" key="6">
    <source>
        <dbReference type="ARBA" id="ARBA00022806"/>
    </source>
</evidence>
<dbReference type="PROSITE" id="PS51193">
    <property type="entry name" value="HELICASE_ATP_BIND_2"/>
    <property type="match status" value="1"/>
</dbReference>
<keyword evidence="5" id="KW-0378">Hydrolase</keyword>
<keyword evidence="16" id="KW-1185">Reference proteome</keyword>
<keyword evidence="12" id="KW-0413">Isomerase</keyword>
<evidence type="ECO:0000313" key="16">
    <source>
        <dbReference type="Proteomes" id="UP000237947"/>
    </source>
</evidence>
<dbReference type="SMART" id="SM00488">
    <property type="entry name" value="DEXDc2"/>
    <property type="match status" value="1"/>
</dbReference>
<dbReference type="AlphaFoldDB" id="A0A2S0KMS7"/>
<dbReference type="GO" id="GO:0046872">
    <property type="term" value="F:metal ion binding"/>
    <property type="evidence" value="ECO:0007669"/>
    <property type="project" value="UniProtKB-KW"/>
</dbReference>
<keyword evidence="7" id="KW-0067">ATP-binding</keyword>
<reference evidence="16" key="1">
    <citation type="submission" date="2018-02" db="EMBL/GenBank/DDBJ databases">
        <authorList>
            <person name="Holder M.E."/>
            <person name="Ajami N.J."/>
            <person name="Petrosino J.F."/>
        </authorList>
    </citation>
    <scope>NUCLEOTIDE SEQUENCE [LARGE SCALE GENOMIC DNA]</scope>
    <source>
        <strain evidence="16">CCUG 47711</strain>
    </source>
</reference>
<evidence type="ECO:0000256" key="12">
    <source>
        <dbReference type="ARBA" id="ARBA00023235"/>
    </source>
</evidence>
<dbReference type="GO" id="GO:0051539">
    <property type="term" value="F:4 iron, 4 sulfur cluster binding"/>
    <property type="evidence" value="ECO:0007669"/>
    <property type="project" value="UniProtKB-KW"/>
</dbReference>
<dbReference type="Pfam" id="PF13307">
    <property type="entry name" value="Helicase_C_2"/>
    <property type="match status" value="1"/>
</dbReference>
<organism evidence="15 16">
    <name type="scientific">Fastidiosipila sanguinis</name>
    <dbReference type="NCBI Taxonomy" id="236753"/>
    <lineage>
        <taxon>Bacteria</taxon>
        <taxon>Bacillati</taxon>
        <taxon>Bacillota</taxon>
        <taxon>Clostridia</taxon>
        <taxon>Eubacteriales</taxon>
        <taxon>Oscillospiraceae</taxon>
        <taxon>Fastidiosipila</taxon>
    </lineage>
</organism>
<evidence type="ECO:0000256" key="2">
    <source>
        <dbReference type="ARBA" id="ARBA00022723"/>
    </source>
</evidence>
<dbReference type="RefSeq" id="WP_106012324.1">
    <property type="nucleotide sequence ID" value="NZ_CP027226.1"/>
</dbReference>
<sequence length="859" mass="98948">MANISAKSENNIIHVAARTLVETLYRSGSINQINYSSLSAREGSRTHQAFANKIKAEFRNYDITSELKLDSIYEFSKISSNEDSSVFVPKQNSFSIDALEVSGRADLLLQPIKDENNISFFNFEENPEEDFIIEVKTVNRPLNEIPYEGEKIHWLQSKIYTYMYWSNKLKTGQEIPDSIPYALAYVSVETLECDFKFKYTSWDDLESWFVETCNKYMNMALSIKERENRRDLSIENMEFPYTQIRSGQEDFMDEVYRNIQTITPLIAQAPTGTGKTISALFPAIKQLANHKFEHIFYLTAKTSTRVAAENAIEDLRQNSGLFLRSITLMAKEQICPYHKDSTDCPYSLNYYDNLPGALEDLWPIQDINAEIIKKVSEKHKVCAFELSLDVSLHCDVIICDYNHVFNPRIQLERYFSKQGQPQIVLVDEAHNLIDRSRDMYSATLDKEDFNYVKTLLPNENMRLYSYNDYIISYLNKLEHAISEGKDGFDELEVNLNNAERTQDIRVVQAENFRATNSKLRNLNEALLAWVQHARNFLEDIIDPKAHRKLVEIIGEVKFFIRITDEFWSDAYVACARKFKNNVYLKLICLDTSAEISKTYINKHAAIFFSATLTPIEYFAYNFCGNERDNRPNTLSLYSPFPPENLEVFIADYAKTTYKERKTSAAQIAKSLALSILLKGGQQFVYFPSFAYIDLVVPLLKKILNGRNIIWVEQERNMSQKERQKFLEKFAAPDPDKIVVGIVVLGGIFGEGIDLVGDTLTGVSIVSVGIPQVSPERNIMSEYYDYKFHNGFNFAYLYPAVSKILQAAGRLIRSETDTGFILLIDERYNKPQYRQLLPEDWEIEVANNMGELKELLGPDN</sequence>
<evidence type="ECO:0000256" key="11">
    <source>
        <dbReference type="ARBA" id="ARBA00023204"/>
    </source>
</evidence>
<accession>A0A2S0KMS7</accession>
<dbReference type="Gene3D" id="1.10.275.40">
    <property type="match status" value="1"/>
</dbReference>
<dbReference type="PANTHER" id="PTHR11472">
    <property type="entry name" value="DNA REPAIR DEAD HELICASE RAD3/XP-D SUBFAMILY MEMBER"/>
    <property type="match status" value="1"/>
</dbReference>
<dbReference type="InterPro" id="IPR042493">
    <property type="entry name" value="XPD_DNA_FeS"/>
</dbReference>
<dbReference type="InterPro" id="IPR014013">
    <property type="entry name" value="Helic_SF1/SF2_ATP-bd_DinG/Rad3"/>
</dbReference>
<keyword evidence="8" id="KW-0408">Iron</keyword>
<keyword evidence="9" id="KW-0411">Iron-sulfur</keyword>
<dbReference type="Pfam" id="PF06733">
    <property type="entry name" value="DEAD_2"/>
    <property type="match status" value="1"/>
</dbReference>
<feature type="domain" description="Helicase ATP-binding" evidence="14">
    <location>
        <begin position="234"/>
        <end position="511"/>
    </location>
</feature>
<evidence type="ECO:0000259" key="14">
    <source>
        <dbReference type="PROSITE" id="PS51193"/>
    </source>
</evidence>
<evidence type="ECO:0000256" key="7">
    <source>
        <dbReference type="ARBA" id="ARBA00022840"/>
    </source>
</evidence>
<dbReference type="EMBL" id="CP027226">
    <property type="protein sequence ID" value="AVM42341.1"/>
    <property type="molecule type" value="Genomic_DNA"/>
</dbReference>
<dbReference type="Proteomes" id="UP000237947">
    <property type="component" value="Chromosome"/>
</dbReference>
<name>A0A2S0KMS7_9FIRM</name>
<evidence type="ECO:0000256" key="8">
    <source>
        <dbReference type="ARBA" id="ARBA00023004"/>
    </source>
</evidence>
<dbReference type="InterPro" id="IPR006555">
    <property type="entry name" value="ATP-dep_Helicase_C"/>
</dbReference>
<dbReference type="SMART" id="SM00491">
    <property type="entry name" value="HELICc2"/>
    <property type="match status" value="1"/>
</dbReference>
<evidence type="ECO:0000313" key="15">
    <source>
        <dbReference type="EMBL" id="AVM42341.1"/>
    </source>
</evidence>
<dbReference type="GO" id="GO:0016818">
    <property type="term" value="F:hydrolase activity, acting on acid anhydrides, in phosphorus-containing anhydrides"/>
    <property type="evidence" value="ECO:0007669"/>
    <property type="project" value="InterPro"/>
</dbReference>
<evidence type="ECO:0000256" key="10">
    <source>
        <dbReference type="ARBA" id="ARBA00023125"/>
    </source>
</evidence>
<evidence type="ECO:0000256" key="1">
    <source>
        <dbReference type="ARBA" id="ARBA00022485"/>
    </source>
</evidence>
<dbReference type="Gene3D" id="3.40.50.300">
    <property type="entry name" value="P-loop containing nucleotide triphosphate hydrolases"/>
    <property type="match status" value="2"/>
</dbReference>
<dbReference type="GO" id="GO:0003678">
    <property type="term" value="F:DNA helicase activity"/>
    <property type="evidence" value="ECO:0007669"/>
    <property type="project" value="InterPro"/>
</dbReference>
<protein>
    <recommendedName>
        <fullName evidence="14">Helicase ATP-binding domain-containing protein</fullName>
    </recommendedName>
</protein>
<dbReference type="InterPro" id="IPR027417">
    <property type="entry name" value="P-loop_NTPase"/>
</dbReference>
<gene>
    <name evidence="15" type="ORF">C5Q98_03465</name>
</gene>
<dbReference type="InterPro" id="IPR006554">
    <property type="entry name" value="Helicase-like_DEXD_c2"/>
</dbReference>
<dbReference type="SUPFAM" id="SSF52540">
    <property type="entry name" value="P-loop containing nucleoside triphosphate hydrolases"/>
    <property type="match status" value="2"/>
</dbReference>
<evidence type="ECO:0000256" key="3">
    <source>
        <dbReference type="ARBA" id="ARBA00022741"/>
    </source>
</evidence>
<keyword evidence="3" id="KW-0547">Nucleotide-binding</keyword>
<proteinExistence type="inferred from homology"/>